<dbReference type="Gene3D" id="3.40.720.10">
    <property type="entry name" value="Alkaline Phosphatase, subunit A"/>
    <property type="match status" value="1"/>
</dbReference>
<dbReference type="PANTHER" id="PTHR43737">
    <property type="entry name" value="BLL7424 PROTEIN"/>
    <property type="match status" value="1"/>
</dbReference>
<proteinExistence type="predicted"/>
<name>A0A517Z1K0_9PLAN</name>
<dbReference type="SUPFAM" id="SSF53649">
    <property type="entry name" value="Alkaline phosphatase-like"/>
    <property type="match status" value="1"/>
</dbReference>
<dbReference type="EMBL" id="CP036275">
    <property type="protein sequence ID" value="QDU36357.1"/>
    <property type="molecule type" value="Genomic_DNA"/>
</dbReference>
<protein>
    <recommendedName>
        <fullName evidence="3">Sulfatase</fullName>
    </recommendedName>
</protein>
<dbReference type="Pfam" id="PF07394">
    <property type="entry name" value="DUF1501"/>
    <property type="match status" value="1"/>
</dbReference>
<dbReference type="AlphaFoldDB" id="A0A517Z1K0"/>
<reference evidence="1 2" key="1">
    <citation type="submission" date="2019-02" db="EMBL/GenBank/DDBJ databases">
        <title>Deep-cultivation of Planctomycetes and their phenomic and genomic characterization uncovers novel biology.</title>
        <authorList>
            <person name="Wiegand S."/>
            <person name="Jogler M."/>
            <person name="Boedeker C."/>
            <person name="Pinto D."/>
            <person name="Vollmers J."/>
            <person name="Rivas-Marin E."/>
            <person name="Kohn T."/>
            <person name="Peeters S.H."/>
            <person name="Heuer A."/>
            <person name="Rast P."/>
            <person name="Oberbeckmann S."/>
            <person name="Bunk B."/>
            <person name="Jeske O."/>
            <person name="Meyerdierks A."/>
            <person name="Storesund J.E."/>
            <person name="Kallscheuer N."/>
            <person name="Luecker S."/>
            <person name="Lage O.M."/>
            <person name="Pohl T."/>
            <person name="Merkel B.J."/>
            <person name="Hornburger P."/>
            <person name="Mueller R.-W."/>
            <person name="Bruemmer F."/>
            <person name="Labrenz M."/>
            <person name="Spormann A.M."/>
            <person name="Op den Camp H."/>
            <person name="Overmann J."/>
            <person name="Amann R."/>
            <person name="Jetten M.S.M."/>
            <person name="Mascher T."/>
            <person name="Medema M.H."/>
            <person name="Devos D.P."/>
            <person name="Kaster A.-K."/>
            <person name="Ovreas L."/>
            <person name="Rohde M."/>
            <person name="Galperin M.Y."/>
            <person name="Jogler C."/>
        </authorList>
    </citation>
    <scope>NUCLEOTIDE SEQUENCE [LARGE SCALE GENOMIC DNA]</scope>
    <source>
        <strain evidence="1 2">Mal4</strain>
    </source>
</reference>
<accession>A0A517Z1K0</accession>
<dbReference type="PANTHER" id="PTHR43737:SF1">
    <property type="entry name" value="DUF1501 DOMAIN-CONTAINING PROTEIN"/>
    <property type="match status" value="1"/>
</dbReference>
<dbReference type="OrthoDB" id="243013at2"/>
<dbReference type="InterPro" id="IPR010869">
    <property type="entry name" value="DUF1501"/>
</dbReference>
<dbReference type="Proteomes" id="UP000320496">
    <property type="component" value="Chromosome"/>
</dbReference>
<evidence type="ECO:0008006" key="3">
    <source>
        <dbReference type="Google" id="ProtNLM"/>
    </source>
</evidence>
<dbReference type="InterPro" id="IPR017850">
    <property type="entry name" value="Alkaline_phosphatase_core_sf"/>
</dbReference>
<gene>
    <name evidence="1" type="ORF">Mal4_06420</name>
</gene>
<sequence>MFSLIPHQGVAGQSNLTRREWIRVGGLSLLGLSQLQLTRLREAAASPARDPFQQNSCIFIFLFGGPSHIDLWDMKPDAPLEVRGEFSPVATATPGIQLSEHLPLLARQTDKLCLLRSMHHGDPVHGTACSQMITGRPHRRPGTTDVAAADDWPSLSSMVMRYGSREGRLPSSIVLPWYLMFPSQGRRIAGQTGGLMGDAHNAFLVDGDPSRPDFAVPGVELPAEVPGDRLLARRSLLQQIDQLNRAVVDGPGADLVSANYRTAFSMLGGRTASEAFNIHDEPETLRRQYGDDKFAQSLLLARRLVERGTSLVTVNWDDVTRGEEQSPFWDTHHDVFGRLKRLTPVFDRAFSAFLQDLHDRGLLERTLVVAMGEFGRTPKIGRITQNGMTDQTGRDHWPHAFTVLLAGGGVRGGQVYGATDRLGGYVKERAVTPADLTATILRHLGVDAGAEYHSDLLNESYPLCTGQPITDLG</sequence>
<organism evidence="1 2">
    <name type="scientific">Maioricimonas rarisocia</name>
    <dbReference type="NCBI Taxonomy" id="2528026"/>
    <lineage>
        <taxon>Bacteria</taxon>
        <taxon>Pseudomonadati</taxon>
        <taxon>Planctomycetota</taxon>
        <taxon>Planctomycetia</taxon>
        <taxon>Planctomycetales</taxon>
        <taxon>Planctomycetaceae</taxon>
        <taxon>Maioricimonas</taxon>
    </lineage>
</organism>
<evidence type="ECO:0000313" key="2">
    <source>
        <dbReference type="Proteomes" id="UP000320496"/>
    </source>
</evidence>
<dbReference type="KEGG" id="mri:Mal4_06420"/>
<evidence type="ECO:0000313" key="1">
    <source>
        <dbReference type="EMBL" id="QDU36357.1"/>
    </source>
</evidence>
<dbReference type="RefSeq" id="WP_145367029.1">
    <property type="nucleotide sequence ID" value="NZ_CP036275.1"/>
</dbReference>
<keyword evidence="2" id="KW-1185">Reference proteome</keyword>